<feature type="domain" description="Protein kinase" evidence="8">
    <location>
        <begin position="35"/>
        <end position="298"/>
    </location>
</feature>
<sequence length="355" mass="40312">MRHVRRLSLPASLNSPRLVTIDDTHQAKVKKINQYLCLCKLGSGASSKVYLAQDTVTNEYYALKMFKTSELSKTGNGLQTLEREIRNMRLVKHKNIIRMKEALHSKDEGIACIVFEWADCGSIENLIERGFILDERVISRIFYQIVTGLQFLHDQGIVHQDIKPSNVLIFSDGSVKISDFGIGHRFQSADTVVGTPAYQAPEVFGSEEEPEEENLDEEPLDPCKEDVWSLGISLYQTKFLRLPYTGANVYEIASMIRTTDLEIPPDVSPELKDLITHMLTVDPMKRYSLHEVAAHPFIQRGEKPIPLPIRKKPPPKPSPEFAIHNISAVVCDDGYSFGYEEANRWWCPPRTLSRN</sequence>
<accession>A2DQE7</accession>
<evidence type="ECO:0000256" key="4">
    <source>
        <dbReference type="ARBA" id="ARBA00022777"/>
    </source>
</evidence>
<dbReference type="EMBL" id="DS113231">
    <property type="protein sequence ID" value="EAY17404.1"/>
    <property type="molecule type" value="Genomic_DNA"/>
</dbReference>
<dbReference type="InterPro" id="IPR008271">
    <property type="entry name" value="Ser/Thr_kinase_AS"/>
</dbReference>
<dbReference type="SMART" id="SM00220">
    <property type="entry name" value="S_TKc"/>
    <property type="match status" value="1"/>
</dbReference>
<keyword evidence="10" id="KW-1185">Reference proteome</keyword>
<dbReference type="GO" id="GO:0007165">
    <property type="term" value="P:signal transduction"/>
    <property type="evidence" value="ECO:0000318"/>
    <property type="project" value="GO_Central"/>
</dbReference>
<dbReference type="InterPro" id="IPR011009">
    <property type="entry name" value="Kinase-like_dom_sf"/>
</dbReference>
<keyword evidence="3 6" id="KW-0547">Nucleotide-binding</keyword>
<evidence type="ECO:0000256" key="6">
    <source>
        <dbReference type="PROSITE-ProRule" id="PRU10141"/>
    </source>
</evidence>
<dbReference type="VEuPathDB" id="TrichDB:TVAG_319990"/>
<evidence type="ECO:0000256" key="5">
    <source>
        <dbReference type="ARBA" id="ARBA00022840"/>
    </source>
</evidence>
<dbReference type="AlphaFoldDB" id="A2DQE7"/>
<dbReference type="SMR" id="A2DQE7"/>
<dbReference type="OrthoDB" id="68483at2759"/>
<dbReference type="STRING" id="5722.A2DQE7"/>
<evidence type="ECO:0000256" key="1">
    <source>
        <dbReference type="ARBA" id="ARBA00022527"/>
    </source>
</evidence>
<dbReference type="FunCoup" id="A2DQE7">
    <property type="interactions" value="158"/>
</dbReference>
<dbReference type="InParanoid" id="A2DQE7"/>
<dbReference type="VEuPathDB" id="TrichDB:TVAGG3_1009820"/>
<evidence type="ECO:0000259" key="8">
    <source>
        <dbReference type="PROSITE" id="PS50011"/>
    </source>
</evidence>
<dbReference type="GO" id="GO:0004674">
    <property type="term" value="F:protein serine/threonine kinase activity"/>
    <property type="evidence" value="ECO:0000318"/>
    <property type="project" value="GO_Central"/>
</dbReference>
<dbReference type="CDD" id="cd14008">
    <property type="entry name" value="STKc_LKB1_CaMKK"/>
    <property type="match status" value="1"/>
</dbReference>
<dbReference type="PROSITE" id="PS00108">
    <property type="entry name" value="PROTEIN_KINASE_ST"/>
    <property type="match status" value="1"/>
</dbReference>
<reference evidence="9" key="2">
    <citation type="journal article" date="2007" name="Science">
        <title>Draft genome sequence of the sexually transmitted pathogen Trichomonas vaginalis.</title>
        <authorList>
            <person name="Carlton J.M."/>
            <person name="Hirt R.P."/>
            <person name="Silva J.C."/>
            <person name="Delcher A.L."/>
            <person name="Schatz M."/>
            <person name="Zhao Q."/>
            <person name="Wortman J.R."/>
            <person name="Bidwell S.L."/>
            <person name="Alsmark U.C.M."/>
            <person name="Besteiro S."/>
            <person name="Sicheritz-Ponten T."/>
            <person name="Noel C.J."/>
            <person name="Dacks J.B."/>
            <person name="Foster P.G."/>
            <person name="Simillion C."/>
            <person name="Van de Peer Y."/>
            <person name="Miranda-Saavedra D."/>
            <person name="Barton G.J."/>
            <person name="Westrop G.D."/>
            <person name="Mueller S."/>
            <person name="Dessi D."/>
            <person name="Fiori P.L."/>
            <person name="Ren Q."/>
            <person name="Paulsen I."/>
            <person name="Zhang H."/>
            <person name="Bastida-Corcuera F.D."/>
            <person name="Simoes-Barbosa A."/>
            <person name="Brown M.T."/>
            <person name="Hayes R.D."/>
            <person name="Mukherjee M."/>
            <person name="Okumura C.Y."/>
            <person name="Schneider R."/>
            <person name="Smith A.J."/>
            <person name="Vanacova S."/>
            <person name="Villalvazo M."/>
            <person name="Haas B.J."/>
            <person name="Pertea M."/>
            <person name="Feldblyum T.V."/>
            <person name="Utterback T.R."/>
            <person name="Shu C.L."/>
            <person name="Osoegawa K."/>
            <person name="de Jong P.J."/>
            <person name="Hrdy I."/>
            <person name="Horvathova L."/>
            <person name="Zubacova Z."/>
            <person name="Dolezal P."/>
            <person name="Malik S.B."/>
            <person name="Logsdon J.M. Jr."/>
            <person name="Henze K."/>
            <person name="Gupta A."/>
            <person name="Wang C.C."/>
            <person name="Dunne R.L."/>
            <person name="Upcroft J.A."/>
            <person name="Upcroft P."/>
            <person name="White O."/>
            <person name="Salzberg S.L."/>
            <person name="Tang P."/>
            <person name="Chiu C.-H."/>
            <person name="Lee Y.-S."/>
            <person name="Embley T.M."/>
            <person name="Coombs G.H."/>
            <person name="Mottram J.C."/>
            <person name="Tachezy J."/>
            <person name="Fraser-Liggett C.M."/>
            <person name="Johnson P.J."/>
        </authorList>
    </citation>
    <scope>NUCLEOTIDE SEQUENCE [LARGE SCALE GENOMIC DNA]</scope>
    <source>
        <strain evidence="9">G3</strain>
    </source>
</reference>
<dbReference type="Pfam" id="PF00069">
    <property type="entry name" value="Pkinase"/>
    <property type="match status" value="1"/>
</dbReference>
<keyword evidence="2" id="KW-0808">Transferase</keyword>
<evidence type="ECO:0000256" key="2">
    <source>
        <dbReference type="ARBA" id="ARBA00022679"/>
    </source>
</evidence>
<protein>
    <submittedName>
        <fullName evidence="9">CAMK family protein kinase</fullName>
    </submittedName>
</protein>
<dbReference type="PROSITE" id="PS00107">
    <property type="entry name" value="PROTEIN_KINASE_ATP"/>
    <property type="match status" value="1"/>
</dbReference>
<keyword evidence="1 7" id="KW-0723">Serine/threonine-protein kinase</keyword>
<dbReference type="eggNOG" id="KOG0583">
    <property type="taxonomic scope" value="Eukaryota"/>
</dbReference>
<evidence type="ECO:0000313" key="9">
    <source>
        <dbReference type="EMBL" id="EAY17404.1"/>
    </source>
</evidence>
<dbReference type="PANTHER" id="PTHR24345:SF0">
    <property type="entry name" value="CELL CYCLE SERINE_THREONINE-PROTEIN KINASE CDC5_MSD2"/>
    <property type="match status" value="1"/>
</dbReference>
<dbReference type="GO" id="GO:0005524">
    <property type="term" value="F:ATP binding"/>
    <property type="evidence" value="ECO:0007669"/>
    <property type="project" value="UniProtKB-UniRule"/>
</dbReference>
<dbReference type="InterPro" id="IPR000719">
    <property type="entry name" value="Prot_kinase_dom"/>
</dbReference>
<dbReference type="Proteomes" id="UP000001542">
    <property type="component" value="Unassembled WGS sequence"/>
</dbReference>
<name>A2DQE7_TRIV3</name>
<gene>
    <name evidence="9" type="ORF">TVAG_319990</name>
</gene>
<evidence type="ECO:0000256" key="3">
    <source>
        <dbReference type="ARBA" id="ARBA00022741"/>
    </source>
</evidence>
<evidence type="ECO:0000313" key="10">
    <source>
        <dbReference type="Proteomes" id="UP000001542"/>
    </source>
</evidence>
<dbReference type="SUPFAM" id="SSF56112">
    <property type="entry name" value="Protein kinase-like (PK-like)"/>
    <property type="match status" value="1"/>
</dbReference>
<reference evidence="9" key="1">
    <citation type="submission" date="2006-10" db="EMBL/GenBank/DDBJ databases">
        <authorList>
            <person name="Amadeo P."/>
            <person name="Zhao Q."/>
            <person name="Wortman J."/>
            <person name="Fraser-Liggett C."/>
            <person name="Carlton J."/>
        </authorList>
    </citation>
    <scope>NUCLEOTIDE SEQUENCE</scope>
    <source>
        <strain evidence="9">G3</strain>
    </source>
</reference>
<comment type="similarity">
    <text evidence="7">Belongs to the protein kinase superfamily.</text>
</comment>
<organism evidence="9 10">
    <name type="scientific">Trichomonas vaginalis (strain ATCC PRA-98 / G3)</name>
    <dbReference type="NCBI Taxonomy" id="412133"/>
    <lineage>
        <taxon>Eukaryota</taxon>
        <taxon>Metamonada</taxon>
        <taxon>Parabasalia</taxon>
        <taxon>Trichomonadida</taxon>
        <taxon>Trichomonadidae</taxon>
        <taxon>Trichomonas</taxon>
    </lineage>
</organism>
<dbReference type="Gene3D" id="1.10.510.10">
    <property type="entry name" value="Transferase(Phosphotransferase) domain 1"/>
    <property type="match status" value="1"/>
</dbReference>
<keyword evidence="5 6" id="KW-0067">ATP-binding</keyword>
<dbReference type="KEGG" id="tva:4775421"/>
<proteinExistence type="inferred from homology"/>
<dbReference type="PROSITE" id="PS50011">
    <property type="entry name" value="PROTEIN_KINASE_DOM"/>
    <property type="match status" value="1"/>
</dbReference>
<evidence type="ECO:0000256" key="7">
    <source>
        <dbReference type="RuleBase" id="RU000304"/>
    </source>
</evidence>
<feature type="binding site" evidence="6">
    <location>
        <position position="64"/>
    </location>
    <ligand>
        <name>ATP</name>
        <dbReference type="ChEBI" id="CHEBI:30616"/>
    </ligand>
</feature>
<keyword evidence="4 9" id="KW-0418">Kinase</keyword>
<dbReference type="InterPro" id="IPR017441">
    <property type="entry name" value="Protein_kinase_ATP_BS"/>
</dbReference>
<dbReference type="RefSeq" id="XP_001330773.1">
    <property type="nucleotide sequence ID" value="XM_001330737.1"/>
</dbReference>
<dbReference type="PANTHER" id="PTHR24345">
    <property type="entry name" value="SERINE/THREONINE-PROTEIN KINASE PLK"/>
    <property type="match status" value="1"/>
</dbReference>